<evidence type="ECO:0000313" key="1">
    <source>
        <dbReference type="EMBL" id="KAJ7767709.1"/>
    </source>
</evidence>
<proteinExistence type="predicted"/>
<accession>A0AAD7JLX4</accession>
<keyword evidence="2" id="KW-1185">Reference proteome</keyword>
<dbReference type="AlphaFoldDB" id="A0AAD7JLX4"/>
<gene>
    <name evidence="1" type="ORF">B0H16DRAFT_1686664</name>
</gene>
<name>A0AAD7JLX4_9AGAR</name>
<reference evidence="1" key="1">
    <citation type="submission" date="2023-03" db="EMBL/GenBank/DDBJ databases">
        <title>Massive genome expansion in bonnet fungi (Mycena s.s.) driven by repeated elements and novel gene families across ecological guilds.</title>
        <authorList>
            <consortium name="Lawrence Berkeley National Laboratory"/>
            <person name="Harder C.B."/>
            <person name="Miyauchi S."/>
            <person name="Viragh M."/>
            <person name="Kuo A."/>
            <person name="Thoen E."/>
            <person name="Andreopoulos B."/>
            <person name="Lu D."/>
            <person name="Skrede I."/>
            <person name="Drula E."/>
            <person name="Henrissat B."/>
            <person name="Morin E."/>
            <person name="Kohler A."/>
            <person name="Barry K."/>
            <person name="LaButti K."/>
            <person name="Morin E."/>
            <person name="Salamov A."/>
            <person name="Lipzen A."/>
            <person name="Mereny Z."/>
            <person name="Hegedus B."/>
            <person name="Baldrian P."/>
            <person name="Stursova M."/>
            <person name="Weitz H."/>
            <person name="Taylor A."/>
            <person name="Grigoriev I.V."/>
            <person name="Nagy L.G."/>
            <person name="Martin F."/>
            <person name="Kauserud H."/>
        </authorList>
    </citation>
    <scope>NUCLEOTIDE SEQUENCE</scope>
    <source>
        <strain evidence="1">CBHHK182m</strain>
    </source>
</reference>
<organism evidence="1 2">
    <name type="scientific">Mycena metata</name>
    <dbReference type="NCBI Taxonomy" id="1033252"/>
    <lineage>
        <taxon>Eukaryota</taxon>
        <taxon>Fungi</taxon>
        <taxon>Dikarya</taxon>
        <taxon>Basidiomycota</taxon>
        <taxon>Agaricomycotina</taxon>
        <taxon>Agaricomycetes</taxon>
        <taxon>Agaricomycetidae</taxon>
        <taxon>Agaricales</taxon>
        <taxon>Marasmiineae</taxon>
        <taxon>Mycenaceae</taxon>
        <taxon>Mycena</taxon>
    </lineage>
</organism>
<dbReference type="Proteomes" id="UP001215598">
    <property type="component" value="Unassembled WGS sequence"/>
</dbReference>
<dbReference type="EMBL" id="JARKIB010000021">
    <property type="protein sequence ID" value="KAJ7767709.1"/>
    <property type="molecule type" value="Genomic_DNA"/>
</dbReference>
<protein>
    <submittedName>
        <fullName evidence="1">Uncharacterized protein</fullName>
    </submittedName>
</protein>
<sequence>MTQARPLINRRLIKSNWDIRRNTGYNNTHRVPHDAVTTAGGTLREGSILTGFRTTPLPPAGGTLREVSAQRRCHRLVVLHRAEERGGLSRWKNLGKDKVSRTMSPRPLLSVVGGTEGSVEVRLKWRRKGFSKPSDFLLWFGFDHGDQWQDRRWHDIFVSPLLRVLVSFFLLGLQTRFLARNFHPNQTATLGPRNLLKSTDT</sequence>
<comment type="caution">
    <text evidence="1">The sequence shown here is derived from an EMBL/GenBank/DDBJ whole genome shotgun (WGS) entry which is preliminary data.</text>
</comment>
<evidence type="ECO:0000313" key="2">
    <source>
        <dbReference type="Proteomes" id="UP001215598"/>
    </source>
</evidence>